<feature type="transmembrane region" description="Helical" evidence="1">
    <location>
        <begin position="6"/>
        <end position="25"/>
    </location>
</feature>
<accession>A0A5N6S1H4</accession>
<dbReference type="Proteomes" id="UP000325415">
    <property type="component" value="Unassembled WGS sequence"/>
</dbReference>
<evidence type="ECO:0000313" key="3">
    <source>
        <dbReference type="Proteomes" id="UP000325415"/>
    </source>
</evidence>
<dbReference type="RefSeq" id="WP_152580156.1">
    <property type="nucleotide sequence ID" value="NZ_QDAG01000002.1"/>
</dbReference>
<evidence type="ECO:0000256" key="1">
    <source>
        <dbReference type="SAM" id="Phobius"/>
    </source>
</evidence>
<organism evidence="2 3">
    <name type="scientific">Bifidobacterium tibiigranuli</name>
    <dbReference type="NCBI Taxonomy" id="2172043"/>
    <lineage>
        <taxon>Bacteria</taxon>
        <taxon>Bacillati</taxon>
        <taxon>Actinomycetota</taxon>
        <taxon>Actinomycetes</taxon>
        <taxon>Bifidobacteriales</taxon>
        <taxon>Bifidobacteriaceae</taxon>
        <taxon>Bifidobacterium</taxon>
    </lineage>
</organism>
<proteinExistence type="predicted"/>
<dbReference type="EMBL" id="QDAG01000002">
    <property type="protein sequence ID" value="KAE8129674.1"/>
    <property type="molecule type" value="Genomic_DNA"/>
</dbReference>
<dbReference type="AlphaFoldDB" id="A0A5N6S1H4"/>
<dbReference type="GeneID" id="78126550"/>
<evidence type="ECO:0000313" key="2">
    <source>
        <dbReference type="EMBL" id="KAE8129674.1"/>
    </source>
</evidence>
<keyword evidence="1" id="KW-0812">Transmembrane</keyword>
<name>A0A5N6S1H4_9BIFI</name>
<keyword evidence="1" id="KW-1133">Transmembrane helix</keyword>
<gene>
    <name evidence="2" type="ORF">DDE84_02435</name>
</gene>
<keyword evidence="3" id="KW-1185">Reference proteome</keyword>
<reference evidence="2 3" key="1">
    <citation type="submission" date="2018-04" db="EMBL/GenBank/DDBJ databases">
        <authorList>
            <person name="Eckel V.P."/>
            <person name="Vogel R.F."/>
        </authorList>
    </citation>
    <scope>NUCLEOTIDE SEQUENCE [LARGE SCALE GENOMIC DNA]</scope>
    <source>
        <strain evidence="3">TMW 2.1764</strain>
    </source>
</reference>
<protein>
    <submittedName>
        <fullName evidence="2">Uncharacterized protein</fullName>
    </submittedName>
</protein>
<sequence>MSEDSIVAIVTAIIMSGALSSLVGWTTQHLAKRRGTVTKADLEVFVRQLEKGDHHFDVLDRQESQLGEEIHDLKLIVLRQCLFAHPFDQNSHESAIQSGREYSRIGGNGVGHIRLSQLEENYARRAHDDDWDYTHDRP</sequence>
<comment type="caution">
    <text evidence="2">The sequence shown here is derived from an EMBL/GenBank/DDBJ whole genome shotgun (WGS) entry which is preliminary data.</text>
</comment>
<keyword evidence="1" id="KW-0472">Membrane</keyword>